<reference evidence="10" key="1">
    <citation type="journal article" date="2019" name="Int. J. Syst. Evol. Microbiol.">
        <title>The Global Catalogue of Microorganisms (GCM) 10K type strain sequencing project: providing services to taxonomists for standard genome sequencing and annotation.</title>
        <authorList>
            <consortium name="The Broad Institute Genomics Platform"/>
            <consortium name="The Broad Institute Genome Sequencing Center for Infectious Disease"/>
            <person name="Wu L."/>
            <person name="Ma J."/>
        </authorList>
    </citation>
    <scope>NUCLEOTIDE SEQUENCE [LARGE SCALE GENOMIC DNA]</scope>
    <source>
        <strain evidence="10">CCUG 43114</strain>
    </source>
</reference>
<comment type="similarity">
    <text evidence="1 6">Belongs to the sigma-70 factor family. ECF subfamily.</text>
</comment>
<keyword evidence="2 6" id="KW-0805">Transcription regulation</keyword>
<dbReference type="InterPro" id="IPR039425">
    <property type="entry name" value="RNA_pol_sigma-70-like"/>
</dbReference>
<comment type="caution">
    <text evidence="9">The sequence shown here is derived from an EMBL/GenBank/DDBJ whole genome shotgun (WGS) entry which is preliminary data.</text>
</comment>
<dbReference type="InterPro" id="IPR013249">
    <property type="entry name" value="RNA_pol_sigma70_r4_t2"/>
</dbReference>
<dbReference type="NCBIfam" id="TIGR02937">
    <property type="entry name" value="sigma70-ECF"/>
    <property type="match status" value="1"/>
</dbReference>
<dbReference type="Gene3D" id="1.10.10.10">
    <property type="entry name" value="Winged helix-like DNA-binding domain superfamily/Winged helix DNA-binding domain"/>
    <property type="match status" value="1"/>
</dbReference>
<evidence type="ECO:0000313" key="10">
    <source>
        <dbReference type="Proteomes" id="UP001596122"/>
    </source>
</evidence>
<evidence type="ECO:0000256" key="4">
    <source>
        <dbReference type="ARBA" id="ARBA00023125"/>
    </source>
</evidence>
<dbReference type="Pfam" id="PF04542">
    <property type="entry name" value="Sigma70_r2"/>
    <property type="match status" value="1"/>
</dbReference>
<keyword evidence="3 6" id="KW-0731">Sigma factor</keyword>
<feature type="domain" description="RNA polymerase sigma factor 70 region 4 type 2" evidence="8">
    <location>
        <begin position="116"/>
        <end position="167"/>
    </location>
</feature>
<dbReference type="Pfam" id="PF08281">
    <property type="entry name" value="Sigma70_r4_2"/>
    <property type="match status" value="1"/>
</dbReference>
<dbReference type="PROSITE" id="PS01063">
    <property type="entry name" value="SIGMA70_ECF"/>
    <property type="match status" value="1"/>
</dbReference>
<dbReference type="InterPro" id="IPR013325">
    <property type="entry name" value="RNA_pol_sigma_r2"/>
</dbReference>
<evidence type="ECO:0000313" key="9">
    <source>
        <dbReference type="EMBL" id="MFC5382060.1"/>
    </source>
</evidence>
<dbReference type="InterPro" id="IPR013324">
    <property type="entry name" value="RNA_pol_sigma_r3/r4-like"/>
</dbReference>
<evidence type="ECO:0000256" key="2">
    <source>
        <dbReference type="ARBA" id="ARBA00023015"/>
    </source>
</evidence>
<dbReference type="InterPro" id="IPR000838">
    <property type="entry name" value="RNA_pol_sigma70_ECF_CS"/>
</dbReference>
<evidence type="ECO:0000256" key="3">
    <source>
        <dbReference type="ARBA" id="ARBA00023082"/>
    </source>
</evidence>
<keyword evidence="10" id="KW-1185">Reference proteome</keyword>
<dbReference type="Gene3D" id="1.10.1740.10">
    <property type="match status" value="1"/>
</dbReference>
<dbReference type="RefSeq" id="WP_340269852.1">
    <property type="nucleotide sequence ID" value="NZ_JBBEOG010000005.1"/>
</dbReference>
<evidence type="ECO:0000259" key="8">
    <source>
        <dbReference type="Pfam" id="PF08281"/>
    </source>
</evidence>
<organism evidence="9 10">
    <name type="scientific">Aquipuribacter nitratireducens</name>
    <dbReference type="NCBI Taxonomy" id="650104"/>
    <lineage>
        <taxon>Bacteria</taxon>
        <taxon>Bacillati</taxon>
        <taxon>Actinomycetota</taxon>
        <taxon>Actinomycetes</taxon>
        <taxon>Micrococcales</taxon>
        <taxon>Intrasporangiaceae</taxon>
        <taxon>Aquipuribacter</taxon>
    </lineage>
</organism>
<evidence type="ECO:0000256" key="5">
    <source>
        <dbReference type="ARBA" id="ARBA00023163"/>
    </source>
</evidence>
<feature type="domain" description="RNA polymerase sigma-70 region 2" evidence="7">
    <location>
        <begin position="18"/>
        <end position="77"/>
    </location>
</feature>
<proteinExistence type="inferred from homology"/>
<keyword evidence="5 6" id="KW-0804">Transcription</keyword>
<evidence type="ECO:0000256" key="1">
    <source>
        <dbReference type="ARBA" id="ARBA00010641"/>
    </source>
</evidence>
<dbReference type="InterPro" id="IPR007627">
    <property type="entry name" value="RNA_pol_sigma70_r2"/>
</dbReference>
<sequence length="184" mass="20499">MRASAVESAFDRYVVPELPVLYRVARGLTTQPADAEDLVQDTLLRAFRALDSFDGRHPRAWLLTILRRAHLNRLRRRLPRLMDSADALDGTARDDPRAPTSCSSEEVVLRHRIIGELEAAVRALSPPHRRVVLLVDVAGLGYAEAARVLGVPEGTVMSRLYRARRRLRTQLATAPPHVSARDAA</sequence>
<dbReference type="EMBL" id="JBHSLD010000014">
    <property type="protein sequence ID" value="MFC5382060.1"/>
    <property type="molecule type" value="Genomic_DNA"/>
</dbReference>
<accession>A0ABW0GQ01</accession>
<gene>
    <name evidence="9" type="ORF">ACFPJ6_14910</name>
</gene>
<dbReference type="PANTHER" id="PTHR43133:SF25">
    <property type="entry name" value="RNA POLYMERASE SIGMA FACTOR RFAY-RELATED"/>
    <property type="match status" value="1"/>
</dbReference>
<dbReference type="InterPro" id="IPR014284">
    <property type="entry name" value="RNA_pol_sigma-70_dom"/>
</dbReference>
<name>A0ABW0GQ01_9MICO</name>
<evidence type="ECO:0000256" key="6">
    <source>
        <dbReference type="RuleBase" id="RU000716"/>
    </source>
</evidence>
<protein>
    <recommendedName>
        <fullName evidence="6">RNA polymerase sigma factor</fullName>
    </recommendedName>
</protein>
<evidence type="ECO:0000259" key="7">
    <source>
        <dbReference type="Pfam" id="PF04542"/>
    </source>
</evidence>
<dbReference type="InterPro" id="IPR036388">
    <property type="entry name" value="WH-like_DNA-bd_sf"/>
</dbReference>
<dbReference type="Proteomes" id="UP001596122">
    <property type="component" value="Unassembled WGS sequence"/>
</dbReference>
<dbReference type="SUPFAM" id="SSF88946">
    <property type="entry name" value="Sigma2 domain of RNA polymerase sigma factors"/>
    <property type="match status" value="1"/>
</dbReference>
<dbReference type="PANTHER" id="PTHR43133">
    <property type="entry name" value="RNA POLYMERASE ECF-TYPE SIGMA FACTO"/>
    <property type="match status" value="1"/>
</dbReference>
<dbReference type="SUPFAM" id="SSF88659">
    <property type="entry name" value="Sigma3 and sigma4 domains of RNA polymerase sigma factors"/>
    <property type="match status" value="1"/>
</dbReference>
<keyword evidence="4 6" id="KW-0238">DNA-binding</keyword>